<dbReference type="EMBL" id="LCJW01000049">
    <property type="protein sequence ID" value="KKT84786.1"/>
    <property type="molecule type" value="Genomic_DNA"/>
</dbReference>
<organism evidence="3 4">
    <name type="scientific">Candidatus Collierbacteria bacterium GW2011_GWA2_44_99</name>
    <dbReference type="NCBI Taxonomy" id="1618380"/>
    <lineage>
        <taxon>Bacteria</taxon>
        <taxon>Candidatus Collieribacteriota</taxon>
    </lineage>
</organism>
<feature type="domain" description="AAA" evidence="1">
    <location>
        <begin position="64"/>
        <end position="187"/>
    </location>
</feature>
<dbReference type="InterPro" id="IPR041682">
    <property type="entry name" value="AAA_14"/>
</dbReference>
<protein>
    <recommendedName>
        <fullName evidence="5">AAA+ ATPase domain-containing protein</fullName>
    </recommendedName>
</protein>
<proteinExistence type="predicted"/>
<dbReference type="InterPro" id="IPR027417">
    <property type="entry name" value="P-loop_NTPase"/>
</dbReference>
<evidence type="ECO:0000259" key="1">
    <source>
        <dbReference type="Pfam" id="PF13173"/>
    </source>
</evidence>
<evidence type="ECO:0000259" key="2">
    <source>
        <dbReference type="Pfam" id="PF13635"/>
    </source>
</evidence>
<reference evidence="3 4" key="1">
    <citation type="journal article" date="2015" name="Nature">
        <title>rRNA introns, odd ribosomes, and small enigmatic genomes across a large radiation of phyla.</title>
        <authorList>
            <person name="Brown C.T."/>
            <person name="Hug L.A."/>
            <person name="Thomas B.C."/>
            <person name="Sharon I."/>
            <person name="Castelle C.J."/>
            <person name="Singh A."/>
            <person name="Wilkins M.J."/>
            <person name="Williams K.H."/>
            <person name="Banfield J.F."/>
        </authorList>
    </citation>
    <scope>NUCLEOTIDE SEQUENCE [LARGE SCALE GENOMIC DNA]</scope>
</reference>
<dbReference type="PANTHER" id="PTHR33295">
    <property type="entry name" value="ATPASE"/>
    <property type="match status" value="1"/>
</dbReference>
<dbReference type="AlphaFoldDB" id="A0A0G1KM70"/>
<evidence type="ECO:0000313" key="3">
    <source>
        <dbReference type="EMBL" id="KKT84786.1"/>
    </source>
</evidence>
<name>A0A0G1KM70_9BACT</name>
<sequence length="446" mass="51045">MKTNVEMSSLSVKTTYGMIYVHMLQNVDLKTVLAEQQKFFEKKSLGVERDQLTKISKLVKAPFAVVITGLRRCGKSTLLAQIENKYHKGRGFFVNFEDERLTGFESEDFNNLHSDLAELFGEKKVFFLDEIQNVSGWERWVRRMIDDGYKIYITGSNASLLSQELGSRLTGRHVTVEIFPFSFKEYLMMIKRKYKIGKQATTLITARHRSWLKLFLLSGGIPDAVSQPSIQWLKILYDDVMYRDIAARYKIESLSSLKALGYYLMSNIAELTSYNKLKQLLFVSSQNTVKDYVTYMNNAYLIFPLSVFSYSVKRQLIAPKKIYAVDTGLARSVSQSTLENTGELLENAVFLELKRRYGNNVYYYKSEANLEVDFYIPSAKLLIQVCEKLDSPDTIGREVKGLNSAIAETPRGTRGIILSSSFVASNMSEYPTFQVADWLYDSKNMA</sequence>
<dbReference type="Pfam" id="PF13173">
    <property type="entry name" value="AAA_14"/>
    <property type="match status" value="1"/>
</dbReference>
<dbReference type="PANTHER" id="PTHR33295:SF8">
    <property type="entry name" value="AAA+ ATPASE DOMAIN-CONTAINING PROTEIN"/>
    <property type="match status" value="1"/>
</dbReference>
<dbReference type="Pfam" id="PF13635">
    <property type="entry name" value="DUF4143"/>
    <property type="match status" value="1"/>
</dbReference>
<dbReference type="Gene3D" id="3.40.50.300">
    <property type="entry name" value="P-loop containing nucleotide triphosphate hydrolases"/>
    <property type="match status" value="1"/>
</dbReference>
<evidence type="ECO:0008006" key="5">
    <source>
        <dbReference type="Google" id="ProtNLM"/>
    </source>
</evidence>
<dbReference type="SUPFAM" id="SSF52540">
    <property type="entry name" value="P-loop containing nucleoside triphosphate hydrolases"/>
    <property type="match status" value="1"/>
</dbReference>
<evidence type="ECO:0000313" key="4">
    <source>
        <dbReference type="Proteomes" id="UP000034797"/>
    </source>
</evidence>
<dbReference type="InterPro" id="IPR025420">
    <property type="entry name" value="DUF4143"/>
</dbReference>
<gene>
    <name evidence="3" type="ORF">UW84_C0049G0009</name>
</gene>
<comment type="caution">
    <text evidence="3">The sequence shown here is derived from an EMBL/GenBank/DDBJ whole genome shotgun (WGS) entry which is preliminary data.</text>
</comment>
<feature type="domain" description="DUF4143" evidence="2">
    <location>
        <begin position="243"/>
        <end position="378"/>
    </location>
</feature>
<dbReference type="Proteomes" id="UP000034797">
    <property type="component" value="Unassembled WGS sequence"/>
</dbReference>
<accession>A0A0G1KM70</accession>